<sequence length="91" mass="10234">MNILPVYDWRTPVSVIPGQSIGSFHIKKRPIKAGTYLGMNSAGYDSCLFTKDVILTILREGILENDDTESVWMSDTPMEYYMAWGLVARAS</sequence>
<dbReference type="AlphaFoldDB" id="X1RYL7"/>
<name>X1RYL7_9ZZZZ</name>
<reference evidence="1" key="1">
    <citation type="journal article" date="2014" name="Front. Microbiol.">
        <title>High frequency of phylogenetically diverse reductive dehalogenase-homologous genes in deep subseafloor sedimentary metagenomes.</title>
        <authorList>
            <person name="Kawai M."/>
            <person name="Futagami T."/>
            <person name="Toyoda A."/>
            <person name="Takaki Y."/>
            <person name="Nishi S."/>
            <person name="Hori S."/>
            <person name="Arai W."/>
            <person name="Tsubouchi T."/>
            <person name="Morono Y."/>
            <person name="Uchiyama I."/>
            <person name="Ito T."/>
            <person name="Fujiyama A."/>
            <person name="Inagaki F."/>
            <person name="Takami H."/>
        </authorList>
    </citation>
    <scope>NUCLEOTIDE SEQUENCE</scope>
    <source>
        <strain evidence="1">Expedition CK06-06</strain>
    </source>
</reference>
<organism evidence="1">
    <name type="scientific">marine sediment metagenome</name>
    <dbReference type="NCBI Taxonomy" id="412755"/>
    <lineage>
        <taxon>unclassified sequences</taxon>
        <taxon>metagenomes</taxon>
        <taxon>ecological metagenomes</taxon>
    </lineage>
</organism>
<accession>X1RYL7</accession>
<dbReference type="EMBL" id="BARW01009921">
    <property type="protein sequence ID" value="GAI85758.1"/>
    <property type="molecule type" value="Genomic_DNA"/>
</dbReference>
<protein>
    <submittedName>
        <fullName evidence="1">Uncharacterized protein</fullName>
    </submittedName>
</protein>
<feature type="non-terminal residue" evidence="1">
    <location>
        <position position="91"/>
    </location>
</feature>
<gene>
    <name evidence="1" type="ORF">S12H4_19749</name>
</gene>
<proteinExistence type="predicted"/>
<evidence type="ECO:0000313" key="1">
    <source>
        <dbReference type="EMBL" id="GAI85758.1"/>
    </source>
</evidence>
<comment type="caution">
    <text evidence="1">The sequence shown here is derived from an EMBL/GenBank/DDBJ whole genome shotgun (WGS) entry which is preliminary data.</text>
</comment>